<evidence type="ECO:0000256" key="5">
    <source>
        <dbReference type="ARBA" id="ARBA00022801"/>
    </source>
</evidence>
<evidence type="ECO:0000259" key="11">
    <source>
        <dbReference type="PROSITE" id="PS51746"/>
    </source>
</evidence>
<dbReference type="InterPro" id="IPR036457">
    <property type="entry name" value="PPM-type-like_dom_sf"/>
</dbReference>
<evidence type="ECO:0000256" key="6">
    <source>
        <dbReference type="ARBA" id="ARBA00022842"/>
    </source>
</evidence>
<dbReference type="Pfam" id="PF00481">
    <property type="entry name" value="PP2C"/>
    <property type="match status" value="1"/>
</dbReference>
<keyword evidence="6" id="KW-0460">Magnesium</keyword>
<dbReference type="InterPro" id="IPR015655">
    <property type="entry name" value="PP2C"/>
</dbReference>
<evidence type="ECO:0000256" key="8">
    <source>
        <dbReference type="ARBA" id="ARBA00023211"/>
    </source>
</evidence>
<evidence type="ECO:0000256" key="9">
    <source>
        <dbReference type="RuleBase" id="RU003465"/>
    </source>
</evidence>
<proteinExistence type="inferred from homology"/>
<evidence type="ECO:0000256" key="1">
    <source>
        <dbReference type="ARBA" id="ARBA00001936"/>
    </source>
</evidence>
<dbReference type="Gene3D" id="3.60.40.10">
    <property type="entry name" value="PPM-type phosphatase domain"/>
    <property type="match status" value="1"/>
</dbReference>
<protein>
    <recommendedName>
        <fullName evidence="3">protein-serine/threonine phosphatase</fullName>
        <ecNumber evidence="3">3.1.3.16</ecNumber>
    </recommendedName>
</protein>
<evidence type="ECO:0000256" key="3">
    <source>
        <dbReference type="ARBA" id="ARBA00013081"/>
    </source>
</evidence>
<comment type="cofactor">
    <cofactor evidence="1">
        <name>Mn(2+)</name>
        <dbReference type="ChEBI" id="CHEBI:29035"/>
    </cofactor>
</comment>
<evidence type="ECO:0000256" key="2">
    <source>
        <dbReference type="ARBA" id="ARBA00001946"/>
    </source>
</evidence>
<dbReference type="GO" id="GO:0046872">
    <property type="term" value="F:metal ion binding"/>
    <property type="evidence" value="ECO:0007669"/>
    <property type="project" value="UniProtKB-KW"/>
</dbReference>
<organism evidence="12 13">
    <name type="scientific">Lithospermum erythrorhizon</name>
    <name type="common">Purple gromwell</name>
    <name type="synonym">Lithospermum officinale var. erythrorhizon</name>
    <dbReference type="NCBI Taxonomy" id="34254"/>
    <lineage>
        <taxon>Eukaryota</taxon>
        <taxon>Viridiplantae</taxon>
        <taxon>Streptophyta</taxon>
        <taxon>Embryophyta</taxon>
        <taxon>Tracheophyta</taxon>
        <taxon>Spermatophyta</taxon>
        <taxon>Magnoliopsida</taxon>
        <taxon>eudicotyledons</taxon>
        <taxon>Gunneridae</taxon>
        <taxon>Pentapetalae</taxon>
        <taxon>asterids</taxon>
        <taxon>lamiids</taxon>
        <taxon>Boraginales</taxon>
        <taxon>Boraginaceae</taxon>
        <taxon>Boraginoideae</taxon>
        <taxon>Lithospermeae</taxon>
        <taxon>Lithospermum</taxon>
    </lineage>
</organism>
<keyword evidence="4" id="KW-0479">Metal-binding</keyword>
<evidence type="ECO:0000256" key="4">
    <source>
        <dbReference type="ARBA" id="ARBA00022723"/>
    </source>
</evidence>
<sequence>MGACCSCQARVPSHYGSNIVEDDDERKEVEGNEFRLGGDSGAHVHLQGSSKFVSMYSKQGMKGNNQDAMTVWENFTGDKDMVFVGVFDGHGPSGHKVASYVRDNLPSRLSSPNKGSSVTGSDIGGDDGINNDVSGDANGLEESQDPFYLSWKPKILSAFKDTDEELEADASIETYCSGTTAVTVFRKGEHLIIANLGDSRAVLCSTGENNQLVAAQLSVDLKPNIPSEAERVASCQGRVMAMQEEPNVYRIWMPDEDCPGLAMSRAFGDFCLKDFGLISTPQLFYRKLTPKDEFVVLATDGVWDVLPNDEVVAVVASARSRSLAAKMVVERAVRAWRFKYPCAKADDCAVVCLFFHRRRPSLTKTYSEVARLNSGHLDIGAQRYKQSMKNDDGLDTVLNYNLKEGTRNRRNVGRKFEFVES</sequence>
<dbReference type="PROSITE" id="PS51746">
    <property type="entry name" value="PPM_2"/>
    <property type="match status" value="1"/>
</dbReference>
<accession>A0AAV3NZ04</accession>
<dbReference type="GO" id="GO:0004722">
    <property type="term" value="F:protein serine/threonine phosphatase activity"/>
    <property type="evidence" value="ECO:0007669"/>
    <property type="project" value="UniProtKB-EC"/>
</dbReference>
<feature type="region of interest" description="Disordered" evidence="10">
    <location>
        <begin position="105"/>
        <end position="137"/>
    </location>
</feature>
<comment type="similarity">
    <text evidence="9">Belongs to the PP2C family.</text>
</comment>
<dbReference type="EMBL" id="BAABME010000675">
    <property type="protein sequence ID" value="GAA0144659.1"/>
    <property type="molecule type" value="Genomic_DNA"/>
</dbReference>
<dbReference type="Proteomes" id="UP001454036">
    <property type="component" value="Unassembled WGS sequence"/>
</dbReference>
<keyword evidence="5 9" id="KW-0378">Hydrolase</keyword>
<dbReference type="SUPFAM" id="SSF81606">
    <property type="entry name" value="PP2C-like"/>
    <property type="match status" value="1"/>
</dbReference>
<dbReference type="SMART" id="SM00332">
    <property type="entry name" value="PP2Cc"/>
    <property type="match status" value="1"/>
</dbReference>
<evidence type="ECO:0000313" key="13">
    <source>
        <dbReference type="Proteomes" id="UP001454036"/>
    </source>
</evidence>
<evidence type="ECO:0000313" key="12">
    <source>
        <dbReference type="EMBL" id="GAA0144659.1"/>
    </source>
</evidence>
<keyword evidence="13" id="KW-1185">Reference proteome</keyword>
<evidence type="ECO:0000256" key="10">
    <source>
        <dbReference type="SAM" id="MobiDB-lite"/>
    </source>
</evidence>
<comment type="cofactor">
    <cofactor evidence="2">
        <name>Mg(2+)</name>
        <dbReference type="ChEBI" id="CHEBI:18420"/>
    </cofactor>
</comment>
<dbReference type="InterPro" id="IPR000222">
    <property type="entry name" value="PP2C_BS"/>
</dbReference>
<dbReference type="InterPro" id="IPR001932">
    <property type="entry name" value="PPM-type_phosphatase-like_dom"/>
</dbReference>
<keyword evidence="8" id="KW-0464">Manganese</keyword>
<comment type="caution">
    <text evidence="12">The sequence shown here is derived from an EMBL/GenBank/DDBJ whole genome shotgun (WGS) entry which is preliminary data.</text>
</comment>
<feature type="domain" description="PPM-type phosphatase" evidence="11">
    <location>
        <begin position="52"/>
        <end position="355"/>
    </location>
</feature>
<dbReference type="AlphaFoldDB" id="A0AAV3NZ04"/>
<keyword evidence="7 9" id="KW-0904">Protein phosphatase</keyword>
<evidence type="ECO:0000256" key="7">
    <source>
        <dbReference type="ARBA" id="ARBA00022912"/>
    </source>
</evidence>
<dbReference type="EC" id="3.1.3.16" evidence="3"/>
<dbReference type="CDD" id="cd00143">
    <property type="entry name" value="PP2Cc"/>
    <property type="match status" value="1"/>
</dbReference>
<dbReference type="PANTHER" id="PTHR47992">
    <property type="entry name" value="PROTEIN PHOSPHATASE"/>
    <property type="match status" value="1"/>
</dbReference>
<gene>
    <name evidence="12" type="ORF">LIER_05047</name>
</gene>
<dbReference type="PROSITE" id="PS01032">
    <property type="entry name" value="PPM_1"/>
    <property type="match status" value="1"/>
</dbReference>
<reference evidence="12 13" key="1">
    <citation type="submission" date="2024-01" db="EMBL/GenBank/DDBJ databases">
        <title>The complete chloroplast genome sequence of Lithospermum erythrorhizon: insights into the phylogenetic relationship among Boraginaceae species and the maternal lineages of purple gromwells.</title>
        <authorList>
            <person name="Okada T."/>
            <person name="Watanabe K."/>
        </authorList>
    </citation>
    <scope>NUCLEOTIDE SEQUENCE [LARGE SCALE GENOMIC DNA]</scope>
</reference>
<name>A0AAV3NZ04_LITER</name>